<dbReference type="STRING" id="4829.A0A168M4G6"/>
<evidence type="ECO:0000256" key="1">
    <source>
        <dbReference type="ARBA" id="ARBA00025711"/>
    </source>
</evidence>
<dbReference type="InterPro" id="IPR029045">
    <property type="entry name" value="ClpP/crotonase-like_dom_sf"/>
</dbReference>
<evidence type="ECO:0000313" key="9">
    <source>
        <dbReference type="EMBL" id="SAL97931.1"/>
    </source>
</evidence>
<comment type="catalytic activity">
    <reaction evidence="5">
        <text>3-methylbut-2-enoyl-CoA + hydrogencarbonate + ATP = 3-methyl-(2E)-glutaconyl-CoA + ADP + phosphate + H(+)</text>
        <dbReference type="Rhea" id="RHEA:13589"/>
        <dbReference type="ChEBI" id="CHEBI:15378"/>
        <dbReference type="ChEBI" id="CHEBI:17544"/>
        <dbReference type="ChEBI" id="CHEBI:30616"/>
        <dbReference type="ChEBI" id="CHEBI:43474"/>
        <dbReference type="ChEBI" id="CHEBI:57344"/>
        <dbReference type="ChEBI" id="CHEBI:57346"/>
        <dbReference type="ChEBI" id="CHEBI:456216"/>
        <dbReference type="EC" id="6.4.1.4"/>
    </reaction>
</comment>
<dbReference type="OMA" id="QGGIIKH"/>
<evidence type="ECO:0000259" key="7">
    <source>
        <dbReference type="PROSITE" id="PS50980"/>
    </source>
</evidence>
<dbReference type="EC" id="6.4.1.4" evidence="2"/>
<feature type="domain" description="CoA carboxyltransferase C-terminal" evidence="8">
    <location>
        <begin position="295"/>
        <end position="546"/>
    </location>
</feature>
<organism evidence="9">
    <name type="scientific">Absidia glauca</name>
    <name type="common">Pin mould</name>
    <dbReference type="NCBI Taxonomy" id="4829"/>
    <lineage>
        <taxon>Eukaryota</taxon>
        <taxon>Fungi</taxon>
        <taxon>Fungi incertae sedis</taxon>
        <taxon>Mucoromycota</taxon>
        <taxon>Mucoromycotina</taxon>
        <taxon>Mucoromycetes</taxon>
        <taxon>Mucorales</taxon>
        <taxon>Cunninghamellaceae</taxon>
        <taxon>Absidia</taxon>
    </lineage>
</organism>
<protein>
    <recommendedName>
        <fullName evidence="2">methylcrotonoyl-CoA carboxylase</fullName>
        <ecNumber evidence="2">6.4.1.4</ecNumber>
    </recommendedName>
    <alternativeName>
        <fullName evidence="4">3-methylcrotonyl-CoA carboxylase 2</fullName>
    </alternativeName>
    <alternativeName>
        <fullName evidence="3">3-methylcrotonyl-CoA:carbon dioxide ligase subunit beta</fullName>
    </alternativeName>
</protein>
<feature type="domain" description="CoA carboxyltransferase N-terminal" evidence="7">
    <location>
        <begin position="29"/>
        <end position="284"/>
    </location>
</feature>
<dbReference type="FunFam" id="3.90.226.10:FF:000021">
    <property type="entry name" value="Acetyl-CoA carboxylase carboxyltransferase subunit"/>
    <property type="match status" value="1"/>
</dbReference>
<dbReference type="FunFam" id="3.90.226.10:FF:000030">
    <property type="entry name" value="Acetyl-CoA carboxylase carboxyltransferase subunit"/>
    <property type="match status" value="1"/>
</dbReference>
<evidence type="ECO:0000256" key="3">
    <source>
        <dbReference type="ARBA" id="ARBA00031237"/>
    </source>
</evidence>
<dbReference type="InterPro" id="IPR045190">
    <property type="entry name" value="MCCB/AccD1-like"/>
</dbReference>
<evidence type="ECO:0000256" key="5">
    <source>
        <dbReference type="ARBA" id="ARBA00052347"/>
    </source>
</evidence>
<dbReference type="Pfam" id="PF01039">
    <property type="entry name" value="Carboxyl_trans"/>
    <property type="match status" value="1"/>
</dbReference>
<dbReference type="Gene3D" id="3.90.226.10">
    <property type="entry name" value="2-enoyl-CoA Hydratase, Chain A, domain 1"/>
    <property type="match status" value="2"/>
</dbReference>
<dbReference type="InterPro" id="IPR011762">
    <property type="entry name" value="COA_CT_N"/>
</dbReference>
<evidence type="ECO:0000256" key="6">
    <source>
        <dbReference type="SAM" id="Coils"/>
    </source>
</evidence>
<dbReference type="PROSITE" id="PS50989">
    <property type="entry name" value="COA_CT_CTER"/>
    <property type="match status" value="1"/>
</dbReference>
<dbReference type="OrthoDB" id="439921at2759"/>
<dbReference type="PANTHER" id="PTHR22855:SF46">
    <property type="entry name" value="METHYLCROTONOYL-COA CARBOXYLASE"/>
    <property type="match status" value="1"/>
</dbReference>
<gene>
    <name evidence="9" type="primary">ABSGL_03458.1 scaffold 4609</name>
</gene>
<evidence type="ECO:0000256" key="4">
    <source>
        <dbReference type="ARBA" id="ARBA00031404"/>
    </source>
</evidence>
<dbReference type="PROSITE" id="PS50980">
    <property type="entry name" value="COA_CT_NTER"/>
    <property type="match status" value="1"/>
</dbReference>
<accession>A0A168M4G6</accession>
<evidence type="ECO:0000259" key="8">
    <source>
        <dbReference type="PROSITE" id="PS50989"/>
    </source>
</evidence>
<dbReference type="InterPro" id="IPR011763">
    <property type="entry name" value="COA_CT_C"/>
</dbReference>
<dbReference type="SUPFAM" id="SSF52096">
    <property type="entry name" value="ClpP/crotonase"/>
    <property type="match status" value="2"/>
</dbReference>
<keyword evidence="6" id="KW-0175">Coiled coil</keyword>
<dbReference type="EMBL" id="LT552047">
    <property type="protein sequence ID" value="SAL97931.1"/>
    <property type="molecule type" value="Genomic_DNA"/>
</dbReference>
<dbReference type="GO" id="GO:0006552">
    <property type="term" value="P:L-leucine catabolic process"/>
    <property type="evidence" value="ECO:0007669"/>
    <property type="project" value="UniProtKB-UniPathway"/>
</dbReference>
<evidence type="ECO:0000256" key="2">
    <source>
        <dbReference type="ARBA" id="ARBA00026116"/>
    </source>
</evidence>
<dbReference type="Proteomes" id="UP000078561">
    <property type="component" value="Unassembled WGS sequence"/>
</dbReference>
<proteinExistence type="predicted"/>
<dbReference type="GO" id="GO:0004485">
    <property type="term" value="F:methylcrotonoyl-CoA carboxylase activity"/>
    <property type="evidence" value="ECO:0007669"/>
    <property type="project" value="UniProtKB-EC"/>
</dbReference>
<comment type="pathway">
    <text evidence="1">Amino-acid degradation; L-leucine degradation; (S)-3-hydroxy-3-methylglutaryl-CoA from 3-isovaleryl-CoA: step 2/3.</text>
</comment>
<dbReference type="InParanoid" id="A0A168M4G6"/>
<dbReference type="UniPathway" id="UPA00363">
    <property type="reaction ID" value="UER00861"/>
</dbReference>
<evidence type="ECO:0000313" key="10">
    <source>
        <dbReference type="Proteomes" id="UP000078561"/>
    </source>
</evidence>
<dbReference type="PANTHER" id="PTHR22855">
    <property type="entry name" value="ACETYL, PROPIONYL, PYRUVATE, AND GLUTACONYL CARBOXYLASE-RELATED"/>
    <property type="match status" value="1"/>
</dbReference>
<dbReference type="InterPro" id="IPR034733">
    <property type="entry name" value="AcCoA_carboxyl_beta"/>
</dbReference>
<sequence>MSTLSSRDNLVQRYPTAIVKTTPEYKANVAEWQQLIDQLKERLQEATNEGKPKSLALHRKRGQLSARERLDLLLDEDSPFLELAALAGYDQDDMTLGGSVVSGIGLVSGILCVVSAHVPTMAGGAMNETSALKGGRVHQIAMANRLPTVTLVQSAGANLQQQFKVFHRGGAGFRNQALQSKAGIPSCCVVFGSSTAGGAYTPGMSDYVIMVKKQAQVFLGGPPLVQMATGEVTDAESLGGADMHSRVSGVSDQLANDEYDGIRKAREWMANLNWEQKGPLPPRHITGHYEEPYYDPEELLGIVSANIRIPFDATEVIIRIVDGSRFTPFKPNYGGNLVCGWAFIQGIPVGIISNNNVIFTQESNKATQFIQLCNMKNTPLIYLQNITGFMVGKRYEEEGIVKAGSRFINAVSNSKVPAITIMMGASYGAGNYAMSGRAYEPRFLFSWPNSRCSVMGAEQLTGVLDLVMRQGAARMGKKIDEELANERKAMFQMSVEAESDVYYTSSRLLDDGIISPTQTRTVIGFCLAAIYNTNVEGGNLYGVSRM</sequence>
<keyword evidence="10" id="KW-1185">Reference proteome</keyword>
<dbReference type="AlphaFoldDB" id="A0A168M4G6"/>
<feature type="coiled-coil region" evidence="6">
    <location>
        <begin position="22"/>
        <end position="49"/>
    </location>
</feature>
<reference evidence="9" key="1">
    <citation type="submission" date="2016-04" db="EMBL/GenBank/DDBJ databases">
        <authorList>
            <person name="Evans L.H."/>
            <person name="Alamgir A."/>
            <person name="Owens N."/>
            <person name="Weber N.D."/>
            <person name="Virtaneva K."/>
            <person name="Barbian K."/>
            <person name="Babar A."/>
            <person name="Rosenke K."/>
        </authorList>
    </citation>
    <scope>NUCLEOTIDE SEQUENCE [LARGE SCALE GENOMIC DNA]</scope>
    <source>
        <strain evidence="9">CBS 101.48</strain>
    </source>
</reference>
<name>A0A168M4G6_ABSGL</name>